<keyword evidence="3" id="KW-1185">Reference proteome</keyword>
<evidence type="ECO:0000313" key="2">
    <source>
        <dbReference type="EMBL" id="EPE32658.1"/>
    </source>
</evidence>
<dbReference type="OMA" id="GPLYILQ"/>
<dbReference type="eggNOG" id="ENOG502S1K8">
    <property type="taxonomic scope" value="Eukaryota"/>
</dbReference>
<feature type="compositionally biased region" description="Polar residues" evidence="1">
    <location>
        <begin position="338"/>
        <end position="347"/>
    </location>
</feature>
<dbReference type="HOGENOM" id="CLU_010732_0_0_1"/>
<evidence type="ECO:0000313" key="3">
    <source>
        <dbReference type="Proteomes" id="UP000016922"/>
    </source>
</evidence>
<evidence type="ECO:0000256" key="1">
    <source>
        <dbReference type="SAM" id="MobiDB-lite"/>
    </source>
</evidence>
<dbReference type="EMBL" id="KE145359">
    <property type="protein sequence ID" value="EPE32658.1"/>
    <property type="molecule type" value="Genomic_DNA"/>
</dbReference>
<protein>
    <recommendedName>
        <fullName evidence="4">Karyogamy protein</fullName>
    </recommendedName>
</protein>
<name>S3E2G8_GLAL2</name>
<dbReference type="OrthoDB" id="5389734at2759"/>
<feature type="compositionally biased region" description="Acidic residues" evidence="1">
    <location>
        <begin position="410"/>
        <end position="431"/>
    </location>
</feature>
<feature type="compositionally biased region" description="Low complexity" evidence="1">
    <location>
        <begin position="603"/>
        <end position="615"/>
    </location>
</feature>
<feature type="compositionally biased region" description="Pro residues" evidence="1">
    <location>
        <begin position="464"/>
        <end position="477"/>
    </location>
</feature>
<dbReference type="GeneID" id="19466844"/>
<feature type="compositionally biased region" description="Pro residues" evidence="1">
    <location>
        <begin position="443"/>
        <end position="455"/>
    </location>
</feature>
<accession>S3E2G8</accession>
<dbReference type="Proteomes" id="UP000016922">
    <property type="component" value="Unassembled WGS sequence"/>
</dbReference>
<organism evidence="2 3">
    <name type="scientific">Glarea lozoyensis (strain ATCC 20868 / MF5171)</name>
    <dbReference type="NCBI Taxonomy" id="1116229"/>
    <lineage>
        <taxon>Eukaryota</taxon>
        <taxon>Fungi</taxon>
        <taxon>Dikarya</taxon>
        <taxon>Ascomycota</taxon>
        <taxon>Pezizomycotina</taxon>
        <taxon>Leotiomycetes</taxon>
        <taxon>Helotiales</taxon>
        <taxon>Helotiaceae</taxon>
        <taxon>Glarea</taxon>
    </lineage>
</organism>
<dbReference type="KEGG" id="glz:GLAREA_07792"/>
<feature type="region of interest" description="Disordered" evidence="1">
    <location>
        <begin position="313"/>
        <end position="640"/>
    </location>
</feature>
<feature type="region of interest" description="Disordered" evidence="1">
    <location>
        <begin position="1"/>
        <end position="41"/>
    </location>
</feature>
<feature type="compositionally biased region" description="Polar residues" evidence="1">
    <location>
        <begin position="556"/>
        <end position="602"/>
    </location>
</feature>
<dbReference type="RefSeq" id="XP_008080670.1">
    <property type="nucleotide sequence ID" value="XM_008082479.1"/>
</dbReference>
<sequence length="786" mass="88377">MAHFYDSDEQRDTAGLPIILEPDDASITSPTRGRIHDDPFHDNHRMASPSRVSPAKDLQVPTHPIPSMQEAFAESMFEVASGVTSPKFEKVKDAAARRKQLLDQDIDEDTYPGRWKRTPSQQYHELWKLMAQISFGIYLLLHGIAKDEDQVMNILQGHVDEVDEFLEATMEDFDLAQEDIDERLKFLKLPLENIGIFDAMLEDRNFRYQIVNGNERIEHVITRTAAAMNDALKDVQQGMDACKEFTIYLAREHDGALWKKERSDMQKVFDAMKGNVEGWYKAYVSLQTKGNHLAAALVQLGTIVAEMDRRAGEVSRKQRFSTAGAPSPPHSPQGPSGRLSQHPSPATTVIDHSRGPNSPPFSAERHSRGPSQEMRLSMARELPTDPSPITPAIRATLPAFQMVNERERTPEDEEDDYPAELEAVVEAEPEPDFILKPHTYSPSPSPRPPGTPKLPSPSLQQPPLSQPPLQEPPPPQIKPRSSLRQRFSLKRKETPIEATPNPPPEIAPDNYWGPRQRVKSVSKPPPQELEAPVTTPPSRGLDSAYCSDYEKPLQITIPQSGSLPNFNAQFSQPLSASTPKSNRFNQAPQSTTLSPPISTTHFSSSRQSPRQSPRVQSREVEAPPPSIITRDFVPSPRSDRQFFRPVNASPHSPLQRPWTAAPSNIMHIHSNSSSSNLRYGHTHTPSQLGNRNGAPSAMGMSMMSDMTTVTEGGQKVKKKRSAFGWLKKAFSLSEEERMAFEQRRRMTDDDYRAGYHEKNTQQRWVDGKRVEGRKTDSQRVEGRRVR</sequence>
<feature type="region of interest" description="Disordered" evidence="1">
    <location>
        <begin position="745"/>
        <end position="786"/>
    </location>
</feature>
<feature type="compositionally biased region" description="Basic and acidic residues" evidence="1">
    <location>
        <begin position="1"/>
        <end position="12"/>
    </location>
</feature>
<gene>
    <name evidence="2" type="ORF">GLAREA_07792</name>
</gene>
<evidence type="ECO:0008006" key="4">
    <source>
        <dbReference type="Google" id="ProtNLM"/>
    </source>
</evidence>
<reference evidence="2 3" key="1">
    <citation type="journal article" date="2013" name="BMC Genomics">
        <title>Genomics-driven discovery of the pneumocandin biosynthetic gene cluster in the fungus Glarea lozoyensis.</title>
        <authorList>
            <person name="Chen L."/>
            <person name="Yue Q."/>
            <person name="Zhang X."/>
            <person name="Xiang M."/>
            <person name="Wang C."/>
            <person name="Li S."/>
            <person name="Che Y."/>
            <person name="Ortiz-Lopez F.J."/>
            <person name="Bills G.F."/>
            <person name="Liu X."/>
            <person name="An Z."/>
        </authorList>
    </citation>
    <scope>NUCLEOTIDE SEQUENCE [LARGE SCALE GENOMIC DNA]</scope>
    <source>
        <strain evidence="3">ATCC 20868 / MF5171</strain>
    </source>
</reference>
<feature type="region of interest" description="Disordered" evidence="1">
    <location>
        <begin position="673"/>
        <end position="692"/>
    </location>
</feature>
<dbReference type="AlphaFoldDB" id="S3E2G8"/>
<proteinExistence type="predicted"/>